<name>A0A9N9GYG9_9GLOM</name>
<gene>
    <name evidence="1" type="ORF">CPELLU_LOCUS8972</name>
</gene>
<organism evidence="1 2">
    <name type="scientific">Cetraspora pellucida</name>
    <dbReference type="NCBI Taxonomy" id="1433469"/>
    <lineage>
        <taxon>Eukaryota</taxon>
        <taxon>Fungi</taxon>
        <taxon>Fungi incertae sedis</taxon>
        <taxon>Mucoromycota</taxon>
        <taxon>Glomeromycotina</taxon>
        <taxon>Glomeromycetes</taxon>
        <taxon>Diversisporales</taxon>
        <taxon>Gigasporaceae</taxon>
        <taxon>Cetraspora</taxon>
    </lineage>
</organism>
<proteinExistence type="predicted"/>
<sequence length="118" mass="13000">MPNNNEAVVTSSTLTSNNNEVIVTSKQTVEEITLVIISILKNYSIENKILALTMDNTATNKAMSFKELLMSTCLDDESLTVLKSFCQLLKLFKIATSVLLKNQSNSIFNALIVILEIG</sequence>
<keyword evidence="2" id="KW-1185">Reference proteome</keyword>
<comment type="caution">
    <text evidence="1">The sequence shown here is derived from an EMBL/GenBank/DDBJ whole genome shotgun (WGS) entry which is preliminary data.</text>
</comment>
<reference evidence="1" key="1">
    <citation type="submission" date="2021-06" db="EMBL/GenBank/DDBJ databases">
        <authorList>
            <person name="Kallberg Y."/>
            <person name="Tangrot J."/>
            <person name="Rosling A."/>
        </authorList>
    </citation>
    <scope>NUCLEOTIDE SEQUENCE</scope>
    <source>
        <strain evidence="1">FL966</strain>
    </source>
</reference>
<accession>A0A9N9GYG9</accession>
<dbReference type="AlphaFoldDB" id="A0A9N9GYG9"/>
<protein>
    <submittedName>
        <fullName evidence="1">8877_t:CDS:1</fullName>
    </submittedName>
</protein>
<dbReference type="EMBL" id="CAJVQA010006620">
    <property type="protein sequence ID" value="CAG8643521.1"/>
    <property type="molecule type" value="Genomic_DNA"/>
</dbReference>
<evidence type="ECO:0000313" key="2">
    <source>
        <dbReference type="Proteomes" id="UP000789759"/>
    </source>
</evidence>
<evidence type="ECO:0000313" key="1">
    <source>
        <dbReference type="EMBL" id="CAG8643521.1"/>
    </source>
</evidence>
<dbReference type="Proteomes" id="UP000789759">
    <property type="component" value="Unassembled WGS sequence"/>
</dbReference>